<dbReference type="PROSITE" id="PS00028">
    <property type="entry name" value="ZINC_FINGER_C2H2_1"/>
    <property type="match status" value="1"/>
</dbReference>
<dbReference type="GO" id="GO:0004519">
    <property type="term" value="F:endonuclease activity"/>
    <property type="evidence" value="ECO:0007669"/>
    <property type="project" value="UniProtKB-KW"/>
</dbReference>
<reference evidence="2 3" key="1">
    <citation type="submission" date="2019-01" db="EMBL/GenBank/DDBJ databases">
        <title>Insights into ecological role of a new deltaproteobacterial order Candidatus Sinidesulfobacterales (Sva0485) by metagenomics and metatranscriptomics.</title>
        <authorList>
            <person name="Tan S."/>
            <person name="Liu J."/>
            <person name="Fang Y."/>
            <person name="Hedlund B.P."/>
            <person name="Lian Z.H."/>
            <person name="Huang L.Y."/>
            <person name="Li J.T."/>
            <person name="Huang L.N."/>
            <person name="Li W.J."/>
            <person name="Jiang H.C."/>
            <person name="Dong H.L."/>
            <person name="Shu W.S."/>
        </authorList>
    </citation>
    <scope>NUCLEOTIDE SEQUENCE [LARGE SCALE GENOMIC DNA]</scope>
    <source>
        <strain evidence="2">AP3</strain>
    </source>
</reference>
<evidence type="ECO:0000313" key="2">
    <source>
        <dbReference type="EMBL" id="RZD13911.1"/>
    </source>
</evidence>
<dbReference type="CDD" id="cd00085">
    <property type="entry name" value="HNHc"/>
    <property type="match status" value="1"/>
</dbReference>
<sequence length="199" mass="23073">MLSSSVLVLNKSFLPVHVTSLKRGLILLYQGVARAVDENYRTFSFDSWQSLSIIEESKSIGLVDRMIRAPRVIILANYDKLPKRYIKFSRANIFLRDKNKCQYCGREFKKTELNLDHVVPRTHGGVSSWENVVCSCIPCNRNKGGRTPEGAGMKLIRKPRKPEWSPYYHISLTNVMYKEWMPFLSLVDNAYWHVELEES</sequence>
<dbReference type="Pfam" id="PF14279">
    <property type="entry name" value="HNH_5"/>
    <property type="match status" value="1"/>
</dbReference>
<dbReference type="InterPro" id="IPR029471">
    <property type="entry name" value="HNH_5"/>
</dbReference>
<evidence type="ECO:0000259" key="1">
    <source>
        <dbReference type="PROSITE" id="PS00028"/>
    </source>
</evidence>
<proteinExistence type="predicted"/>
<gene>
    <name evidence="2" type="ORF">EVJ47_08245</name>
</gene>
<organism evidence="2 3">
    <name type="scientific">Candidatus Acidulodesulfobacterium ferriphilum</name>
    <dbReference type="NCBI Taxonomy" id="2597223"/>
    <lineage>
        <taxon>Bacteria</taxon>
        <taxon>Deltaproteobacteria</taxon>
        <taxon>Candidatus Acidulodesulfobacterales</taxon>
        <taxon>Candidatus Acidulodesulfobacterium</taxon>
    </lineage>
</organism>
<dbReference type="InterPro" id="IPR052892">
    <property type="entry name" value="NA-targeting_endonuclease"/>
</dbReference>
<dbReference type="InterPro" id="IPR013087">
    <property type="entry name" value="Znf_C2H2_type"/>
</dbReference>
<evidence type="ECO:0000313" key="3">
    <source>
        <dbReference type="Proteomes" id="UP000320813"/>
    </source>
</evidence>
<dbReference type="PANTHER" id="PTHR33877">
    <property type="entry name" value="SLL1193 PROTEIN"/>
    <property type="match status" value="1"/>
</dbReference>
<dbReference type="Gene3D" id="1.10.30.50">
    <property type="match status" value="1"/>
</dbReference>
<dbReference type="AlphaFoldDB" id="A0A519B9D1"/>
<feature type="domain" description="C2H2-type" evidence="1">
    <location>
        <begin position="101"/>
        <end position="123"/>
    </location>
</feature>
<keyword evidence="2" id="KW-0255">Endonuclease</keyword>
<keyword evidence="2" id="KW-0378">Hydrolase</keyword>
<dbReference type="PANTHER" id="PTHR33877:SF2">
    <property type="entry name" value="OS07G0170200 PROTEIN"/>
    <property type="match status" value="1"/>
</dbReference>
<dbReference type="InterPro" id="IPR003615">
    <property type="entry name" value="HNH_nuc"/>
</dbReference>
<name>A0A519B9D1_9DELT</name>
<dbReference type="EMBL" id="SGBD01000005">
    <property type="protein sequence ID" value="RZD13911.1"/>
    <property type="molecule type" value="Genomic_DNA"/>
</dbReference>
<protein>
    <submittedName>
        <fullName evidence="2">HNH endonuclease</fullName>
    </submittedName>
</protein>
<dbReference type="Proteomes" id="UP000320813">
    <property type="component" value="Unassembled WGS sequence"/>
</dbReference>
<comment type="caution">
    <text evidence="2">The sequence shown here is derived from an EMBL/GenBank/DDBJ whole genome shotgun (WGS) entry which is preliminary data.</text>
</comment>
<keyword evidence="2" id="KW-0540">Nuclease</keyword>
<accession>A0A519B9D1</accession>
<dbReference type="SMART" id="SM00507">
    <property type="entry name" value="HNHc"/>
    <property type="match status" value="1"/>
</dbReference>